<dbReference type="Pfam" id="PF13302">
    <property type="entry name" value="Acetyltransf_3"/>
    <property type="match status" value="1"/>
</dbReference>
<dbReference type="InterPro" id="IPR016181">
    <property type="entry name" value="Acyl_CoA_acyltransferase"/>
</dbReference>
<reference evidence="2 3" key="1">
    <citation type="submission" date="2018-09" db="EMBL/GenBank/DDBJ databases">
        <title>Complete genome sequence of Euzebya sp. DY32-46 isolated from seawater of Pacific Ocean.</title>
        <authorList>
            <person name="Xu L."/>
            <person name="Wu Y.-H."/>
            <person name="Xu X.-W."/>
        </authorList>
    </citation>
    <scope>NUCLEOTIDE SEQUENCE [LARGE SCALE GENOMIC DNA]</scope>
    <source>
        <strain evidence="2 3">DY32-46</strain>
    </source>
</reference>
<dbReference type="Proteomes" id="UP000264006">
    <property type="component" value="Chromosome"/>
</dbReference>
<protein>
    <submittedName>
        <fullName evidence="2">Acetyltransferase, gnat family</fullName>
    </submittedName>
</protein>
<organism evidence="2 3">
    <name type="scientific">Euzebya pacifica</name>
    <dbReference type="NCBI Taxonomy" id="1608957"/>
    <lineage>
        <taxon>Bacteria</taxon>
        <taxon>Bacillati</taxon>
        <taxon>Actinomycetota</taxon>
        <taxon>Nitriliruptoria</taxon>
        <taxon>Euzebyales</taxon>
    </lineage>
</organism>
<keyword evidence="2" id="KW-0808">Transferase</keyword>
<dbReference type="EMBL" id="CP031165">
    <property type="protein sequence ID" value="AXV09709.1"/>
    <property type="molecule type" value="Genomic_DNA"/>
</dbReference>
<dbReference type="PROSITE" id="PS51186">
    <property type="entry name" value="GNAT"/>
    <property type="match status" value="1"/>
</dbReference>
<dbReference type="KEGG" id="euz:DVS28_a5053"/>
<dbReference type="SUPFAM" id="SSF55729">
    <property type="entry name" value="Acyl-CoA N-acyltransferases (Nat)"/>
    <property type="match status" value="1"/>
</dbReference>
<evidence type="ECO:0000313" key="3">
    <source>
        <dbReference type="Proteomes" id="UP000264006"/>
    </source>
</evidence>
<dbReference type="RefSeq" id="WP_114593846.1">
    <property type="nucleotide sequence ID" value="NZ_CP031165.1"/>
</dbReference>
<sequence>MTVDPTWLVSRPPAVVESGGIVLARAAEAHVDGLTAAIQTSLPELMRWLTWPFDGFGRDDTREWLRHADEDWAAGRDFAYTILDGTAVVGSTGYTNRVGPGWLELGTWVRTSRAGEGFARRTTGMLVDIARDHLPEVDGLVIHHDVAHGASSAVARATGFTRVAEVDPGPDRPFQQTREAVWRLHLRRTPPEGNQ</sequence>
<dbReference type="PANTHER" id="PTHR43792:SF16">
    <property type="entry name" value="N-ACETYLTRANSFERASE DOMAIN-CONTAINING PROTEIN"/>
    <property type="match status" value="1"/>
</dbReference>
<accession>A0A346Y5G2</accession>
<dbReference type="AlphaFoldDB" id="A0A346Y5G2"/>
<evidence type="ECO:0000259" key="1">
    <source>
        <dbReference type="PROSITE" id="PS51186"/>
    </source>
</evidence>
<name>A0A346Y5G2_9ACTN</name>
<keyword evidence="3" id="KW-1185">Reference proteome</keyword>
<gene>
    <name evidence="2" type="ORF">DVS28_a5053</name>
</gene>
<dbReference type="Gene3D" id="3.40.630.30">
    <property type="match status" value="1"/>
</dbReference>
<dbReference type="InterPro" id="IPR051531">
    <property type="entry name" value="N-acetyltransferase"/>
</dbReference>
<feature type="domain" description="N-acetyltransferase" evidence="1">
    <location>
        <begin position="32"/>
        <end position="187"/>
    </location>
</feature>
<dbReference type="PANTHER" id="PTHR43792">
    <property type="entry name" value="GNAT FAMILY, PUTATIVE (AFU_ORTHOLOGUE AFUA_3G00765)-RELATED-RELATED"/>
    <property type="match status" value="1"/>
</dbReference>
<evidence type="ECO:0000313" key="2">
    <source>
        <dbReference type="EMBL" id="AXV09709.1"/>
    </source>
</evidence>
<dbReference type="GO" id="GO:0016747">
    <property type="term" value="F:acyltransferase activity, transferring groups other than amino-acyl groups"/>
    <property type="evidence" value="ECO:0007669"/>
    <property type="project" value="InterPro"/>
</dbReference>
<proteinExistence type="predicted"/>
<dbReference type="OrthoDB" id="9799321at2"/>
<dbReference type="InterPro" id="IPR000182">
    <property type="entry name" value="GNAT_dom"/>
</dbReference>